<dbReference type="CDD" id="cd08504">
    <property type="entry name" value="PBP2_OppA"/>
    <property type="match status" value="1"/>
</dbReference>
<dbReference type="EMBL" id="CP020946">
    <property type="protein sequence ID" value="ASD63741.1"/>
    <property type="molecule type" value="Genomic_DNA"/>
</dbReference>
<dbReference type="Proteomes" id="UP000197003">
    <property type="component" value="Chromosome"/>
</dbReference>
<dbReference type="PIRSF" id="PIRSF002741">
    <property type="entry name" value="MppA"/>
    <property type="match status" value="1"/>
</dbReference>
<evidence type="ECO:0000313" key="8">
    <source>
        <dbReference type="Proteomes" id="UP000197003"/>
    </source>
</evidence>
<dbReference type="PANTHER" id="PTHR30290:SF10">
    <property type="entry name" value="PERIPLASMIC OLIGOPEPTIDE-BINDING PROTEIN-RELATED"/>
    <property type="match status" value="1"/>
</dbReference>
<keyword evidence="4 5" id="KW-0732">Signal</keyword>
<dbReference type="InterPro" id="IPR030678">
    <property type="entry name" value="Peptide/Ni-bd"/>
</dbReference>
<dbReference type="PANTHER" id="PTHR30290">
    <property type="entry name" value="PERIPLASMIC BINDING COMPONENT OF ABC TRANSPORTER"/>
    <property type="match status" value="1"/>
</dbReference>
<feature type="signal peptide" evidence="5">
    <location>
        <begin position="1"/>
        <end position="17"/>
    </location>
</feature>
<evidence type="ECO:0000313" key="7">
    <source>
        <dbReference type="EMBL" id="ASD63741.1"/>
    </source>
</evidence>
<feature type="chain" id="PRO_5012577120" evidence="5">
    <location>
        <begin position="18"/>
        <end position="487"/>
    </location>
</feature>
<comment type="similarity">
    <text evidence="2">Belongs to the bacterial solute-binding protein 5 family.</text>
</comment>
<sequence length="487" mass="55560">MKIILALLLAFPALSFANTKAFRLHLSNEPGSLDPNRQKTSASSYLLGNLYRNIFTFDDQKGLVPDLGSGCTRDKKKNLTCRLKKDLRWSDGTPLTSEDFLRTYKKILDPKSAAPRADLLFKIKKAQDYYAGKAKITELGISAPDAQTLRFEFQEPDPDFEYNLTSFLLAPTKADLGAFSGPYKLAEWKKGQKIILTTNSNYQGGHPGRPNVEFLFIEEDTVALQLYEKNELQFLRRLPTLFIPSHKKRPDFHWIAVTRLDYLGFGPELADKEDLRKAFTYSLNYVELQKIFSSEGRPGCMGVPDSWFPEKAPCYDFDLKKVPKVQNTSTFTLMFSSLGGEDHKRATEWMQNQWLKNAGLKTHLESRENKVYLQILQQNPPALFRKGVAPDRPTCLAALETFAPLSPENYIRLKSTEYESILSSLAKAEKPQDQKKWCQAGMDFLMKKHLLIPLGAIHFSMLAKPEFTGWKLNQMNQLDLSNLHQRP</sequence>
<reference evidence="7 8" key="1">
    <citation type="submission" date="2017-04" db="EMBL/GenBank/DDBJ databases">
        <title>Whole genome sequence of Bdellovibrio bacteriovorus strain SSB218315.</title>
        <authorList>
            <person name="Oyedara O."/>
            <person name="Rodriguez-Perez M.A."/>
        </authorList>
    </citation>
    <scope>NUCLEOTIDE SEQUENCE [LARGE SCALE GENOMIC DNA]</scope>
    <source>
        <strain evidence="7 8">SSB218315</strain>
    </source>
</reference>
<dbReference type="InterPro" id="IPR039424">
    <property type="entry name" value="SBP_5"/>
</dbReference>
<protein>
    <submittedName>
        <fullName evidence="7">Peptide ABC transporter</fullName>
    </submittedName>
</protein>
<name>A0A1Z3N8J5_BDEBC</name>
<organism evidence="7 8">
    <name type="scientific">Bdellovibrio bacteriovorus</name>
    <dbReference type="NCBI Taxonomy" id="959"/>
    <lineage>
        <taxon>Bacteria</taxon>
        <taxon>Pseudomonadati</taxon>
        <taxon>Bdellovibrionota</taxon>
        <taxon>Bdellovibrionia</taxon>
        <taxon>Bdellovibrionales</taxon>
        <taxon>Pseudobdellovibrionaceae</taxon>
        <taxon>Bdellovibrio</taxon>
    </lineage>
</organism>
<dbReference type="Gene3D" id="3.10.105.10">
    <property type="entry name" value="Dipeptide-binding Protein, Domain 3"/>
    <property type="match status" value="1"/>
</dbReference>
<evidence type="ECO:0000256" key="1">
    <source>
        <dbReference type="ARBA" id="ARBA00004196"/>
    </source>
</evidence>
<gene>
    <name evidence="7" type="ORF">B9G79_09225</name>
</gene>
<dbReference type="GO" id="GO:1904680">
    <property type="term" value="F:peptide transmembrane transporter activity"/>
    <property type="evidence" value="ECO:0007669"/>
    <property type="project" value="TreeGrafter"/>
</dbReference>
<dbReference type="AlphaFoldDB" id="A0A1Z3N8J5"/>
<dbReference type="InterPro" id="IPR000914">
    <property type="entry name" value="SBP_5_dom"/>
</dbReference>
<dbReference type="Pfam" id="PF00496">
    <property type="entry name" value="SBP_bac_5"/>
    <property type="match status" value="1"/>
</dbReference>
<dbReference type="GO" id="GO:0015833">
    <property type="term" value="P:peptide transport"/>
    <property type="evidence" value="ECO:0007669"/>
    <property type="project" value="TreeGrafter"/>
</dbReference>
<dbReference type="SUPFAM" id="SSF53850">
    <property type="entry name" value="Periplasmic binding protein-like II"/>
    <property type="match status" value="1"/>
</dbReference>
<evidence type="ECO:0000256" key="3">
    <source>
        <dbReference type="ARBA" id="ARBA00022448"/>
    </source>
</evidence>
<comment type="subcellular location">
    <subcellularLocation>
        <location evidence="1">Cell envelope</location>
    </subcellularLocation>
</comment>
<dbReference type="GO" id="GO:0030288">
    <property type="term" value="C:outer membrane-bounded periplasmic space"/>
    <property type="evidence" value="ECO:0007669"/>
    <property type="project" value="UniProtKB-ARBA"/>
</dbReference>
<proteinExistence type="inferred from homology"/>
<evidence type="ECO:0000256" key="2">
    <source>
        <dbReference type="ARBA" id="ARBA00005695"/>
    </source>
</evidence>
<evidence type="ECO:0000259" key="6">
    <source>
        <dbReference type="Pfam" id="PF00496"/>
    </source>
</evidence>
<dbReference type="RefSeq" id="WP_088565261.1">
    <property type="nucleotide sequence ID" value="NZ_CP020946.1"/>
</dbReference>
<accession>A0A1Z3N8J5</accession>
<feature type="domain" description="Solute-binding protein family 5" evidence="6">
    <location>
        <begin position="65"/>
        <end position="402"/>
    </location>
</feature>
<evidence type="ECO:0000256" key="5">
    <source>
        <dbReference type="SAM" id="SignalP"/>
    </source>
</evidence>
<dbReference type="Gene3D" id="3.40.190.10">
    <property type="entry name" value="Periplasmic binding protein-like II"/>
    <property type="match status" value="1"/>
</dbReference>
<dbReference type="Gene3D" id="3.90.76.10">
    <property type="entry name" value="Dipeptide-binding Protein, Domain 1"/>
    <property type="match status" value="1"/>
</dbReference>
<evidence type="ECO:0000256" key="4">
    <source>
        <dbReference type="ARBA" id="ARBA00022729"/>
    </source>
</evidence>
<dbReference type="GO" id="GO:0043190">
    <property type="term" value="C:ATP-binding cassette (ABC) transporter complex"/>
    <property type="evidence" value="ECO:0007669"/>
    <property type="project" value="InterPro"/>
</dbReference>
<keyword evidence="3" id="KW-0813">Transport</keyword>
<dbReference type="OrthoDB" id="9801912at2"/>